<dbReference type="OrthoDB" id="8121437at2759"/>
<keyword evidence="5" id="KW-0862">Zinc</keyword>
<dbReference type="AlphaFoldDB" id="A0A8D2DPB9"/>
<keyword evidence="6" id="KW-1133">Transmembrane helix</keyword>
<reference evidence="9" key="1">
    <citation type="submission" date="2025-08" db="UniProtKB">
        <authorList>
            <consortium name="Ensembl"/>
        </authorList>
    </citation>
    <scope>IDENTIFICATION</scope>
</reference>
<dbReference type="PANTHER" id="PTHR14402">
    <property type="entry name" value="RECEPTOR TRANSPORTING PROTEIN"/>
    <property type="match status" value="1"/>
</dbReference>
<proteinExistence type="predicted"/>
<reference evidence="9" key="2">
    <citation type="submission" date="2025-09" db="UniProtKB">
        <authorList>
            <consortium name="Ensembl"/>
        </authorList>
    </citation>
    <scope>IDENTIFICATION</scope>
</reference>
<dbReference type="GO" id="GO:0031849">
    <property type="term" value="F:olfactory receptor binding"/>
    <property type="evidence" value="ECO:0007669"/>
    <property type="project" value="TreeGrafter"/>
</dbReference>
<keyword evidence="4" id="KW-0863">Zinc-finger</keyword>
<evidence type="ECO:0000256" key="3">
    <source>
        <dbReference type="ARBA" id="ARBA00022723"/>
    </source>
</evidence>
<comment type="subcellular location">
    <subcellularLocation>
        <location evidence="1">Membrane</location>
        <topology evidence="1">Single-pass membrane protein</topology>
    </subcellularLocation>
</comment>
<evidence type="ECO:0000256" key="6">
    <source>
        <dbReference type="ARBA" id="ARBA00022989"/>
    </source>
</evidence>
<dbReference type="Proteomes" id="UP000694564">
    <property type="component" value="Chromosome 16"/>
</dbReference>
<feature type="domain" description="3CxxC-type" evidence="8">
    <location>
        <begin position="46"/>
        <end position="158"/>
    </location>
</feature>
<accession>A0A8D2DPB9</accession>
<evidence type="ECO:0000259" key="8">
    <source>
        <dbReference type="SMART" id="SM01328"/>
    </source>
</evidence>
<keyword evidence="7" id="KW-0472">Membrane</keyword>
<dbReference type="Ensembl" id="ENSSVLT00005032408.1">
    <property type="protein sequence ID" value="ENSSVLP00005029170.1"/>
    <property type="gene ID" value="ENSSVLG00005023044.1"/>
</dbReference>
<evidence type="ECO:0000313" key="9">
    <source>
        <dbReference type="Ensembl" id="ENSSVLP00005029170.1"/>
    </source>
</evidence>
<protein>
    <recommendedName>
        <fullName evidence="8">3CxxC-type domain-containing protein</fullName>
    </recommendedName>
</protein>
<dbReference type="PANTHER" id="PTHR14402:SF9">
    <property type="entry name" value="RECEPTOR-TRANSPORTING PROTEIN 3"/>
    <property type="match status" value="1"/>
</dbReference>
<dbReference type="GO" id="GO:0006612">
    <property type="term" value="P:protein targeting to membrane"/>
    <property type="evidence" value="ECO:0007669"/>
    <property type="project" value="TreeGrafter"/>
</dbReference>
<evidence type="ECO:0000313" key="10">
    <source>
        <dbReference type="Proteomes" id="UP000694564"/>
    </source>
</evidence>
<evidence type="ECO:0000256" key="1">
    <source>
        <dbReference type="ARBA" id="ARBA00004167"/>
    </source>
</evidence>
<dbReference type="GO" id="GO:0005737">
    <property type="term" value="C:cytoplasm"/>
    <property type="evidence" value="ECO:0007669"/>
    <property type="project" value="TreeGrafter"/>
</dbReference>
<dbReference type="InterPro" id="IPR027377">
    <property type="entry name" value="ZAR1/RTP1-5-like_Znf-3CxxC"/>
</dbReference>
<dbReference type="InterPro" id="IPR026096">
    <property type="entry name" value="R-trans_p"/>
</dbReference>
<dbReference type="GeneTree" id="ENSGT00940000162454"/>
<evidence type="ECO:0000256" key="7">
    <source>
        <dbReference type="ARBA" id="ARBA00023136"/>
    </source>
</evidence>
<dbReference type="GO" id="GO:0001580">
    <property type="term" value="P:detection of chemical stimulus involved in sensory perception of bitter taste"/>
    <property type="evidence" value="ECO:0007669"/>
    <property type="project" value="TreeGrafter"/>
</dbReference>
<dbReference type="GO" id="GO:0016020">
    <property type="term" value="C:membrane"/>
    <property type="evidence" value="ECO:0007669"/>
    <property type="project" value="UniProtKB-SubCell"/>
</dbReference>
<organism evidence="9 10">
    <name type="scientific">Sciurus vulgaris</name>
    <name type="common">Eurasian red squirrel</name>
    <dbReference type="NCBI Taxonomy" id="55149"/>
    <lineage>
        <taxon>Eukaryota</taxon>
        <taxon>Metazoa</taxon>
        <taxon>Chordata</taxon>
        <taxon>Craniata</taxon>
        <taxon>Vertebrata</taxon>
        <taxon>Euteleostomi</taxon>
        <taxon>Mammalia</taxon>
        <taxon>Eutheria</taxon>
        <taxon>Euarchontoglires</taxon>
        <taxon>Glires</taxon>
        <taxon>Rodentia</taxon>
        <taxon>Sciuromorpha</taxon>
        <taxon>Sciuridae</taxon>
        <taxon>Sciurinae</taxon>
        <taxon>Sciurini</taxon>
        <taxon>Sciurus</taxon>
    </lineage>
</organism>
<evidence type="ECO:0000256" key="2">
    <source>
        <dbReference type="ARBA" id="ARBA00022692"/>
    </source>
</evidence>
<dbReference type="GO" id="GO:0008270">
    <property type="term" value="F:zinc ion binding"/>
    <property type="evidence" value="ECO:0007669"/>
    <property type="project" value="UniProtKB-KW"/>
</dbReference>
<name>A0A8D2DPB9_SCIVU</name>
<dbReference type="Pfam" id="PF13695">
    <property type="entry name" value="Zn_ribbon_3CxxC"/>
    <property type="match status" value="1"/>
</dbReference>
<evidence type="ECO:0000256" key="5">
    <source>
        <dbReference type="ARBA" id="ARBA00022833"/>
    </source>
</evidence>
<keyword evidence="10" id="KW-1185">Reference proteome</keyword>
<sequence length="254" mass="28425">MDIEAWRQVFQMLIQEVIPWHKWTLTPDKGLLPNVLQLGWMQYQLWTFARFWCSSCSHSWASAHVQVLFHMHWSEGNSRGQVKMRVFAQRCKKHSQPPFEVPEFTQENITRVLNNLVIQILKKCYREGFKLVEEIPAIKKICLQGPHDRKNCEACLLGFCAQSGLGLAKQWSVLTSSKDTGEHRLTATRSSLPCSKPASKTLGPLLCGSILSGIARSNQVLTSVCGGLLSGGDGLKTWVLKKQGAPQGVHTAEG</sequence>
<dbReference type="GO" id="GO:0051205">
    <property type="term" value="P:protein insertion into membrane"/>
    <property type="evidence" value="ECO:0007669"/>
    <property type="project" value="TreeGrafter"/>
</dbReference>
<keyword evidence="3" id="KW-0479">Metal-binding</keyword>
<dbReference type="SMART" id="SM01328">
    <property type="entry name" value="zf-3CxxC"/>
    <property type="match status" value="1"/>
</dbReference>
<keyword evidence="2" id="KW-0812">Transmembrane</keyword>
<evidence type="ECO:0000256" key="4">
    <source>
        <dbReference type="ARBA" id="ARBA00022771"/>
    </source>
</evidence>